<comment type="subcellular location">
    <subcellularLocation>
        <location evidence="1">Endomembrane system</location>
    </subcellularLocation>
</comment>
<dbReference type="GO" id="GO:0016192">
    <property type="term" value="P:vesicle-mediated transport"/>
    <property type="evidence" value="ECO:0007669"/>
    <property type="project" value="InterPro"/>
</dbReference>
<dbReference type="EMBL" id="BSXU01001852">
    <property type="protein sequence ID" value="GMG31694.1"/>
    <property type="molecule type" value="Genomic_DNA"/>
</dbReference>
<evidence type="ECO:0000256" key="5">
    <source>
        <dbReference type="PIRNR" id="PIRNR005992"/>
    </source>
</evidence>
<dbReference type="CDD" id="cd14836">
    <property type="entry name" value="AP2_Mu_N"/>
    <property type="match status" value="1"/>
</dbReference>
<evidence type="ECO:0000256" key="1">
    <source>
        <dbReference type="ARBA" id="ARBA00004308"/>
    </source>
</evidence>
<dbReference type="Proteomes" id="UP001165063">
    <property type="component" value="Unassembled WGS sequence"/>
</dbReference>
<name>A0A9W6YZQ9_AMBMO</name>
<evidence type="ECO:0000256" key="2">
    <source>
        <dbReference type="ARBA" id="ARBA00022448"/>
    </source>
</evidence>
<dbReference type="SUPFAM" id="SSF64356">
    <property type="entry name" value="SNARE-like"/>
    <property type="match status" value="1"/>
</dbReference>
<evidence type="ECO:0000313" key="8">
    <source>
        <dbReference type="Proteomes" id="UP001165063"/>
    </source>
</evidence>
<accession>A0A9W6YZQ9</accession>
<dbReference type="PRINTS" id="PR00314">
    <property type="entry name" value="CLATHRINADPT"/>
</dbReference>
<dbReference type="Pfam" id="PF01217">
    <property type="entry name" value="Clat_adaptor_s"/>
    <property type="match status" value="1"/>
</dbReference>
<protein>
    <submittedName>
        <fullName evidence="7">Unnamed protein product</fullName>
    </submittedName>
</protein>
<evidence type="ECO:0000256" key="3">
    <source>
        <dbReference type="ARBA" id="ARBA00022927"/>
    </source>
</evidence>
<dbReference type="InterPro" id="IPR043532">
    <property type="entry name" value="AP2_Mu_N"/>
</dbReference>
<dbReference type="AlphaFoldDB" id="A0A9W6YZQ9"/>
<dbReference type="InterPro" id="IPR011012">
    <property type="entry name" value="Longin-like_dom_sf"/>
</dbReference>
<dbReference type="GO" id="GO:0006886">
    <property type="term" value="P:intracellular protein transport"/>
    <property type="evidence" value="ECO:0007669"/>
    <property type="project" value="UniProtKB-UniRule"/>
</dbReference>
<dbReference type="InterPro" id="IPR001392">
    <property type="entry name" value="Clathrin_mu"/>
</dbReference>
<evidence type="ECO:0000256" key="4">
    <source>
        <dbReference type="ARBA" id="ARBA00023136"/>
    </source>
</evidence>
<organism evidence="7 8">
    <name type="scientific">Ambrosiozyma monospora</name>
    <name type="common">Yeast</name>
    <name type="synonym">Endomycopsis monosporus</name>
    <dbReference type="NCBI Taxonomy" id="43982"/>
    <lineage>
        <taxon>Eukaryota</taxon>
        <taxon>Fungi</taxon>
        <taxon>Dikarya</taxon>
        <taxon>Ascomycota</taxon>
        <taxon>Saccharomycotina</taxon>
        <taxon>Pichiomycetes</taxon>
        <taxon>Pichiales</taxon>
        <taxon>Pichiaceae</taxon>
        <taxon>Ambrosiozyma</taxon>
    </lineage>
</organism>
<dbReference type="Pfam" id="PF00928">
    <property type="entry name" value="Adap_comp_sub"/>
    <property type="match status" value="1"/>
</dbReference>
<dbReference type="GO" id="GO:0030131">
    <property type="term" value="C:clathrin adaptor complex"/>
    <property type="evidence" value="ECO:0007669"/>
    <property type="project" value="UniProtKB-UniRule"/>
</dbReference>
<comment type="similarity">
    <text evidence="5">Belongs to the adaptor complexes medium subunit family.</text>
</comment>
<proteinExistence type="inferred from homology"/>
<dbReference type="Gene3D" id="3.30.450.60">
    <property type="match status" value="1"/>
</dbReference>
<evidence type="ECO:0000313" key="7">
    <source>
        <dbReference type="EMBL" id="GMG31694.1"/>
    </source>
</evidence>
<dbReference type="InterPro" id="IPR028565">
    <property type="entry name" value="MHD"/>
</dbReference>
<keyword evidence="4" id="KW-0472">Membrane</keyword>
<dbReference type="PANTHER" id="PTHR10529">
    <property type="entry name" value="AP COMPLEX SUBUNIT MU"/>
    <property type="match status" value="1"/>
</dbReference>
<dbReference type="PIRSF" id="PIRSF005992">
    <property type="entry name" value="Clathrin_mu"/>
    <property type="match status" value="1"/>
</dbReference>
<dbReference type="OrthoDB" id="10259133at2759"/>
<keyword evidence="3 5" id="KW-0653">Protein transport</keyword>
<keyword evidence="8" id="KW-1185">Reference proteome</keyword>
<dbReference type="InterPro" id="IPR022775">
    <property type="entry name" value="AP_mu_sigma_su"/>
</dbReference>
<dbReference type="SUPFAM" id="SSF49447">
    <property type="entry name" value="Second domain of Mu2 adaptin subunit (ap50) of ap2 adaptor"/>
    <property type="match status" value="1"/>
</dbReference>
<reference evidence="7" key="1">
    <citation type="submission" date="2023-04" db="EMBL/GenBank/DDBJ databases">
        <title>Ambrosiozyma monospora NBRC 1965.</title>
        <authorList>
            <person name="Ichikawa N."/>
            <person name="Sato H."/>
            <person name="Tonouchi N."/>
        </authorList>
    </citation>
    <scope>NUCLEOTIDE SEQUENCE</scope>
    <source>
        <strain evidence="7">NBRC 1965</strain>
    </source>
</reference>
<gene>
    <name evidence="7" type="ORF">Amon01_000402400</name>
</gene>
<feature type="domain" description="MHD" evidence="6">
    <location>
        <begin position="227"/>
        <end position="498"/>
    </location>
</feature>
<dbReference type="FunFam" id="3.30.450.60:FF:000002">
    <property type="entry name" value="AP-2 complex subunit mu, putative"/>
    <property type="match status" value="1"/>
</dbReference>
<comment type="caution">
    <text evidence="7">The sequence shown here is derived from an EMBL/GenBank/DDBJ whole genome shotgun (WGS) entry which is preliminary data.</text>
</comment>
<dbReference type="InterPro" id="IPR036168">
    <property type="entry name" value="AP2_Mu_C_sf"/>
</dbReference>
<dbReference type="PROSITE" id="PS51072">
    <property type="entry name" value="MHD"/>
    <property type="match status" value="1"/>
</dbReference>
<dbReference type="Gene3D" id="2.60.40.1170">
    <property type="entry name" value="Mu homology domain, subdomain B"/>
    <property type="match status" value="2"/>
</dbReference>
<dbReference type="GO" id="GO:0012505">
    <property type="term" value="C:endomembrane system"/>
    <property type="evidence" value="ECO:0007669"/>
    <property type="project" value="UniProtKB-SubCell"/>
</dbReference>
<dbReference type="InterPro" id="IPR050431">
    <property type="entry name" value="Adaptor_comp_med_subunit"/>
</dbReference>
<keyword evidence="2 5" id="KW-0813">Transport</keyword>
<evidence type="ECO:0000259" key="6">
    <source>
        <dbReference type="PROSITE" id="PS51072"/>
    </source>
</evidence>
<sequence>MITGLFVFNQKGEVLISKLFREGIKRNVSEVFRIQVIASTENSSNIKSPILTLGSTTFMYIRHKSLWFVAVTRSNVDASLVLEFLYKLVDSLKELILEDSIGGYLTESSIKNNFCLIYEILDLTVDFGYIQNLSAVDLRNAVISPIHTSKKAEDPTPIPSGTAAGLKSRASVLKKRTTVGSSKLLSMIGANGSASKLNNSAKSSANNSRGGGPGGLPWRKTGIYYKKQEIYLDVIEEVNLLISSDGNKLKSLVEGTIKINSKLSGMPVCSLKLVKVGGGDDDPEDEIDNYNSLSGHSRFLVKNCNFHQCVNLQETDQIDNTISFIPPDGVCELAKFRIDNPPDLPFVILHDIDDSDPSTIIYDIELTSKFPRTTKGEDVILKIPIPLVDSKDVRAQSDAGGGKIKVLNNEIQWSFKKFPGRSKAKMSAVVKIGTSKLAESFQKTSSPLSLSFSIEGYSSSGWSLAYLHVDETTDQQRDGSHAMKWVKYTTKSKGYDFRM</sequence>